<protein>
    <submittedName>
        <fullName evidence="2">Uncharacterized protein</fullName>
    </submittedName>
</protein>
<dbReference type="Proteomes" id="UP000557566">
    <property type="component" value="Unassembled WGS sequence"/>
</dbReference>
<feature type="region of interest" description="Disordered" evidence="1">
    <location>
        <begin position="136"/>
        <end position="166"/>
    </location>
</feature>
<dbReference type="EMBL" id="JAAVMX010000003">
    <property type="protein sequence ID" value="KAF4510107.1"/>
    <property type="molecule type" value="Genomic_DNA"/>
</dbReference>
<organism evidence="2 3">
    <name type="scientific">Ophiocordyceps sinensis</name>
    <dbReference type="NCBI Taxonomy" id="72228"/>
    <lineage>
        <taxon>Eukaryota</taxon>
        <taxon>Fungi</taxon>
        <taxon>Dikarya</taxon>
        <taxon>Ascomycota</taxon>
        <taxon>Pezizomycotina</taxon>
        <taxon>Sordariomycetes</taxon>
        <taxon>Hypocreomycetidae</taxon>
        <taxon>Hypocreales</taxon>
        <taxon>Ophiocordycipitaceae</taxon>
        <taxon>Ophiocordyceps</taxon>
    </lineage>
</organism>
<name>A0A8H4V6U8_9HYPO</name>
<sequence>MGMFAHLVAADDDSEGTKVNDMKSQKSKSSNGSKKTKHVPYNSVDEDLRPIYPPSTATRTTTHNHTQHGSDSTNYTANRLSLDNVPANRQSLEVPPQGRPSVERARPSYDRMRMSMDRVRASYEASNDFTSAARLSRIESSQSGGGGGGRLRARLRGLSLTKSANN</sequence>
<gene>
    <name evidence="2" type="ORF">G6O67_002023</name>
</gene>
<feature type="compositionally biased region" description="Polar residues" evidence="1">
    <location>
        <begin position="69"/>
        <end position="91"/>
    </location>
</feature>
<evidence type="ECO:0000313" key="3">
    <source>
        <dbReference type="Proteomes" id="UP000557566"/>
    </source>
</evidence>
<proteinExistence type="predicted"/>
<evidence type="ECO:0000256" key="1">
    <source>
        <dbReference type="SAM" id="MobiDB-lite"/>
    </source>
</evidence>
<feature type="compositionally biased region" description="Basic and acidic residues" evidence="1">
    <location>
        <begin position="15"/>
        <end position="24"/>
    </location>
</feature>
<dbReference type="AlphaFoldDB" id="A0A8H4V6U8"/>
<keyword evidence="3" id="KW-1185">Reference proteome</keyword>
<feature type="region of interest" description="Disordered" evidence="1">
    <location>
        <begin position="1"/>
        <end position="109"/>
    </location>
</feature>
<evidence type="ECO:0000313" key="2">
    <source>
        <dbReference type="EMBL" id="KAF4510107.1"/>
    </source>
</evidence>
<comment type="caution">
    <text evidence="2">The sequence shown here is derived from an EMBL/GenBank/DDBJ whole genome shotgun (WGS) entry which is preliminary data.</text>
</comment>
<accession>A0A8H4V6U8</accession>
<dbReference type="OrthoDB" id="377733at2759"/>
<reference evidence="2 3" key="1">
    <citation type="journal article" date="2020" name="Genome Biol. Evol.">
        <title>A new high-quality draft genome assembly of the Chinese cordyceps Ophiocordyceps sinensis.</title>
        <authorList>
            <person name="Shu R."/>
            <person name="Zhang J."/>
            <person name="Meng Q."/>
            <person name="Zhang H."/>
            <person name="Zhou G."/>
            <person name="Li M."/>
            <person name="Wu P."/>
            <person name="Zhao Y."/>
            <person name="Chen C."/>
            <person name="Qin Q."/>
        </authorList>
    </citation>
    <scope>NUCLEOTIDE SEQUENCE [LARGE SCALE GENOMIC DNA]</scope>
    <source>
        <strain evidence="2 3">IOZ07</strain>
    </source>
</reference>